<accession>E3N2D1</accession>
<dbReference type="HOGENOM" id="CLU_1397441_0_0_1"/>
<sequence>MIIFFVFAFLLLPTIQCSSDDHSPLAKNFTRNLYAAIINDARHEYSIGLQIANMQEIRYDIELEQEAKTFLKCEDIKHTSNYRVFFLEKRLQTQFLNNPDARLIMMNKTKLLENEDFKKNAEFLHPLQAGVGCVDLLSKCPFPGKQLLNEAGVVCLFGPKNTDPISEFKYGKPRSQCSNGKADSGLCRRPFTYN</sequence>
<organism evidence="3">
    <name type="scientific">Caenorhabditis remanei</name>
    <name type="common">Caenorhabditis vulgaris</name>
    <dbReference type="NCBI Taxonomy" id="31234"/>
    <lineage>
        <taxon>Eukaryota</taxon>
        <taxon>Metazoa</taxon>
        <taxon>Ecdysozoa</taxon>
        <taxon>Nematoda</taxon>
        <taxon>Chromadorea</taxon>
        <taxon>Rhabditida</taxon>
        <taxon>Rhabditina</taxon>
        <taxon>Rhabditomorpha</taxon>
        <taxon>Rhabditoidea</taxon>
        <taxon>Rhabditidae</taxon>
        <taxon>Peloderinae</taxon>
        <taxon>Caenorhabditis</taxon>
    </lineage>
</organism>
<dbReference type="InterPro" id="IPR035940">
    <property type="entry name" value="CAP_sf"/>
</dbReference>
<dbReference type="eggNOG" id="ENOG502TJQ6">
    <property type="taxonomic scope" value="Eukaryota"/>
</dbReference>
<evidence type="ECO:0000256" key="1">
    <source>
        <dbReference type="SAM" id="SignalP"/>
    </source>
</evidence>
<dbReference type="AlphaFoldDB" id="E3N2D1"/>
<feature type="signal peptide" evidence="1">
    <location>
        <begin position="1"/>
        <end position="17"/>
    </location>
</feature>
<reference evidence="2" key="1">
    <citation type="submission" date="2007-07" db="EMBL/GenBank/DDBJ databases">
        <title>PCAP assembly of the Caenorhabditis remanei genome.</title>
        <authorList>
            <consortium name="The Caenorhabditis remanei Sequencing Consortium"/>
            <person name="Wilson R.K."/>
        </authorList>
    </citation>
    <scope>NUCLEOTIDE SEQUENCE [LARGE SCALE GENOMIC DNA]</scope>
    <source>
        <strain evidence="2">PB4641</strain>
    </source>
</reference>
<evidence type="ECO:0000313" key="2">
    <source>
        <dbReference type="EMBL" id="EFO84081.1"/>
    </source>
</evidence>
<gene>
    <name evidence="2" type="ORF">CRE_16943</name>
</gene>
<evidence type="ECO:0000313" key="3">
    <source>
        <dbReference type="Proteomes" id="UP000008281"/>
    </source>
</evidence>
<dbReference type="CTD" id="9827909"/>
<dbReference type="Proteomes" id="UP000008281">
    <property type="component" value="Unassembled WGS sequence"/>
</dbReference>
<dbReference type="OMA" id="NDARHEY"/>
<dbReference type="OrthoDB" id="5863269at2759"/>
<dbReference type="EMBL" id="DS268512">
    <property type="protein sequence ID" value="EFO84081.1"/>
    <property type="molecule type" value="Genomic_DNA"/>
</dbReference>
<keyword evidence="3" id="KW-1185">Reference proteome</keyword>
<dbReference type="KEGG" id="crq:GCK72_012732"/>
<dbReference type="RefSeq" id="XP_003097421.2">
    <property type="nucleotide sequence ID" value="XM_003097373.2"/>
</dbReference>
<protein>
    <submittedName>
        <fullName evidence="2">Uncharacterized protein</fullName>
    </submittedName>
</protein>
<keyword evidence="1" id="KW-0732">Signal</keyword>
<dbReference type="Gene3D" id="3.40.33.10">
    <property type="entry name" value="CAP"/>
    <property type="match status" value="1"/>
</dbReference>
<dbReference type="InParanoid" id="E3N2D1"/>
<feature type="chain" id="PRO_5003178020" evidence="1">
    <location>
        <begin position="18"/>
        <end position="194"/>
    </location>
</feature>
<dbReference type="GeneID" id="9827909"/>
<name>E3N2D1_CAERE</name>
<proteinExistence type="predicted"/>